<dbReference type="Proteomes" id="UP001219518">
    <property type="component" value="Unassembled WGS sequence"/>
</dbReference>
<name>A0AAE1L7D6_9NEOP</name>
<feature type="compositionally biased region" description="Basic and acidic residues" evidence="1">
    <location>
        <begin position="160"/>
        <end position="172"/>
    </location>
</feature>
<dbReference type="GO" id="GO:0016301">
    <property type="term" value="F:kinase activity"/>
    <property type="evidence" value="ECO:0007669"/>
    <property type="project" value="UniProtKB-KW"/>
</dbReference>
<proteinExistence type="predicted"/>
<accession>A0AAE1L7D6</accession>
<sequence length="208" mass="21033">ISWADGVSEDDDYFTSLAAQRGGSARGSASTVSAASVGGGGGPQGEPGPTWGASVAAGAVPVLVRQPSSASASSEEGPTASASSPLLGSSSRLCGPGHPTVVITCPSPSTASPSSSWVAVDVPSGGPDDASDAATHLQQPRRRLHRRNSISMPSLPTGLEMEHAAAEYDARLGRGQGDGYNTSDSFSDEEDDEEEQRRGRGHGGDTSR</sequence>
<feature type="region of interest" description="Disordered" evidence="1">
    <location>
        <begin position="20"/>
        <end position="208"/>
    </location>
</feature>
<keyword evidence="3" id="KW-1185">Reference proteome</keyword>
<gene>
    <name evidence="2" type="ORF">KUF71_018383</name>
</gene>
<keyword evidence="2" id="KW-0418">Kinase</keyword>
<evidence type="ECO:0000256" key="1">
    <source>
        <dbReference type="SAM" id="MobiDB-lite"/>
    </source>
</evidence>
<feature type="compositionally biased region" description="Basic and acidic residues" evidence="1">
    <location>
        <begin position="195"/>
        <end position="208"/>
    </location>
</feature>
<feature type="non-terminal residue" evidence="2">
    <location>
        <position position="1"/>
    </location>
</feature>
<organism evidence="2 3">
    <name type="scientific">Frankliniella fusca</name>
    <dbReference type="NCBI Taxonomy" id="407009"/>
    <lineage>
        <taxon>Eukaryota</taxon>
        <taxon>Metazoa</taxon>
        <taxon>Ecdysozoa</taxon>
        <taxon>Arthropoda</taxon>
        <taxon>Hexapoda</taxon>
        <taxon>Insecta</taxon>
        <taxon>Pterygota</taxon>
        <taxon>Neoptera</taxon>
        <taxon>Paraneoptera</taxon>
        <taxon>Thysanoptera</taxon>
        <taxon>Terebrantia</taxon>
        <taxon>Thripoidea</taxon>
        <taxon>Thripidae</taxon>
        <taxon>Frankliniella</taxon>
    </lineage>
</organism>
<evidence type="ECO:0000313" key="2">
    <source>
        <dbReference type="EMBL" id="KAK3907747.1"/>
    </source>
</evidence>
<feature type="non-terminal residue" evidence="2">
    <location>
        <position position="208"/>
    </location>
</feature>
<evidence type="ECO:0000313" key="3">
    <source>
        <dbReference type="Proteomes" id="UP001219518"/>
    </source>
</evidence>
<comment type="caution">
    <text evidence="2">The sequence shown here is derived from an EMBL/GenBank/DDBJ whole genome shotgun (WGS) entry which is preliminary data.</text>
</comment>
<keyword evidence="2" id="KW-0808">Transferase</keyword>
<feature type="compositionally biased region" description="Basic residues" evidence="1">
    <location>
        <begin position="139"/>
        <end position="148"/>
    </location>
</feature>
<dbReference type="EMBL" id="JAHWGI010000017">
    <property type="protein sequence ID" value="KAK3907747.1"/>
    <property type="molecule type" value="Genomic_DNA"/>
</dbReference>
<feature type="compositionally biased region" description="Low complexity" evidence="1">
    <location>
        <begin position="20"/>
        <end position="36"/>
    </location>
</feature>
<dbReference type="AlphaFoldDB" id="A0AAE1L7D6"/>
<feature type="compositionally biased region" description="Low complexity" evidence="1">
    <location>
        <begin position="67"/>
        <end position="97"/>
    </location>
</feature>
<reference evidence="2" key="1">
    <citation type="submission" date="2021-07" db="EMBL/GenBank/DDBJ databases">
        <authorList>
            <person name="Catto M.A."/>
            <person name="Jacobson A."/>
            <person name="Kennedy G."/>
            <person name="Labadie P."/>
            <person name="Hunt B.G."/>
            <person name="Srinivasan R."/>
        </authorList>
    </citation>
    <scope>NUCLEOTIDE SEQUENCE</scope>
    <source>
        <strain evidence="2">PL_HMW_Pooled</strain>
        <tissue evidence="2">Head</tissue>
    </source>
</reference>
<reference evidence="2" key="2">
    <citation type="journal article" date="2023" name="BMC Genomics">
        <title>Pest status, molecular evolution, and epigenetic factors derived from the genome assembly of Frankliniella fusca, a thysanopteran phytovirus vector.</title>
        <authorList>
            <person name="Catto M.A."/>
            <person name="Labadie P.E."/>
            <person name="Jacobson A.L."/>
            <person name="Kennedy G.G."/>
            <person name="Srinivasan R."/>
            <person name="Hunt B.G."/>
        </authorList>
    </citation>
    <scope>NUCLEOTIDE SEQUENCE</scope>
    <source>
        <strain evidence="2">PL_HMW_Pooled</strain>
    </source>
</reference>
<protein>
    <submittedName>
        <fullName evidence="2">Protein kinase-like protein SCY1</fullName>
    </submittedName>
</protein>
<feature type="compositionally biased region" description="Low complexity" evidence="1">
    <location>
        <begin position="106"/>
        <end position="116"/>
    </location>
</feature>